<evidence type="ECO:0000313" key="3">
    <source>
        <dbReference type="Proteomes" id="UP000053477"/>
    </source>
</evidence>
<feature type="compositionally biased region" description="Low complexity" evidence="1">
    <location>
        <begin position="138"/>
        <end position="150"/>
    </location>
</feature>
<feature type="region of interest" description="Disordered" evidence="1">
    <location>
        <begin position="68"/>
        <end position="87"/>
    </location>
</feature>
<name>A0A0H2RZ70_9AGAM</name>
<proteinExistence type="predicted"/>
<sequence>MPEYSQYAAANNVPLIKSPSLRLPRPVEMPPDLHPLPEDVIAYFVYPFTLEPHVLTMESSRRSTLAAQSARHEAYLKQREEDKRRRKREALRRIAPGFEPESGPLVPTRMSTAGMLGGAAASNAFGETGAEGGGGGATTTTASTTAAPGGMHVRTRSVMDDLVDHLAALDAVSSSNSSTGTA</sequence>
<evidence type="ECO:0000313" key="2">
    <source>
        <dbReference type="EMBL" id="KLO10061.1"/>
    </source>
</evidence>
<dbReference type="AlphaFoldDB" id="A0A0H2RZ70"/>
<dbReference type="OrthoDB" id="2506317at2759"/>
<dbReference type="Proteomes" id="UP000053477">
    <property type="component" value="Unassembled WGS sequence"/>
</dbReference>
<organism evidence="2 3">
    <name type="scientific">Schizopora paradoxa</name>
    <dbReference type="NCBI Taxonomy" id="27342"/>
    <lineage>
        <taxon>Eukaryota</taxon>
        <taxon>Fungi</taxon>
        <taxon>Dikarya</taxon>
        <taxon>Basidiomycota</taxon>
        <taxon>Agaricomycotina</taxon>
        <taxon>Agaricomycetes</taxon>
        <taxon>Hymenochaetales</taxon>
        <taxon>Schizoporaceae</taxon>
        <taxon>Schizopora</taxon>
    </lineage>
</organism>
<evidence type="ECO:0000256" key="1">
    <source>
        <dbReference type="SAM" id="MobiDB-lite"/>
    </source>
</evidence>
<feature type="compositionally biased region" description="Basic and acidic residues" evidence="1">
    <location>
        <begin position="70"/>
        <end position="83"/>
    </location>
</feature>
<protein>
    <submittedName>
        <fullName evidence="2">Uncharacterized protein</fullName>
    </submittedName>
</protein>
<dbReference type="EMBL" id="KQ086037">
    <property type="protein sequence ID" value="KLO10061.1"/>
    <property type="molecule type" value="Genomic_DNA"/>
</dbReference>
<gene>
    <name evidence="2" type="ORF">SCHPADRAFT_892648</name>
</gene>
<keyword evidence="3" id="KW-1185">Reference proteome</keyword>
<feature type="region of interest" description="Disordered" evidence="1">
    <location>
        <begin position="126"/>
        <end position="154"/>
    </location>
</feature>
<accession>A0A0H2RZ70</accession>
<reference evidence="2 3" key="1">
    <citation type="submission" date="2015-04" db="EMBL/GenBank/DDBJ databases">
        <title>Complete genome sequence of Schizopora paradoxa KUC8140, a cosmopolitan wood degrader in East Asia.</title>
        <authorList>
            <consortium name="DOE Joint Genome Institute"/>
            <person name="Min B."/>
            <person name="Park H."/>
            <person name="Jang Y."/>
            <person name="Kim J.-J."/>
            <person name="Kim K.H."/>
            <person name="Pangilinan J."/>
            <person name="Lipzen A."/>
            <person name="Riley R."/>
            <person name="Grigoriev I.V."/>
            <person name="Spatafora J.W."/>
            <person name="Choi I.-G."/>
        </authorList>
    </citation>
    <scope>NUCLEOTIDE SEQUENCE [LARGE SCALE GENOMIC DNA]</scope>
    <source>
        <strain evidence="2 3">KUC8140</strain>
    </source>
</reference>
<dbReference type="InParanoid" id="A0A0H2RZ70"/>